<dbReference type="PANTHER" id="PTHR11935">
    <property type="entry name" value="BETA LACTAMASE DOMAIN"/>
    <property type="match status" value="1"/>
</dbReference>
<reference evidence="2 3" key="2">
    <citation type="submission" date="2013-02" db="EMBL/GenBank/DDBJ databases">
        <title>The Genome Sequence of Plasmodium falciparum Palo Alto/Uganda.</title>
        <authorList>
            <consortium name="The Broad Institute Genome Sequencing Platform"/>
            <consortium name="The Broad Institute Genome Sequencing Center for Infectious Disease"/>
            <person name="Neafsey D."/>
            <person name="Cheeseman I."/>
            <person name="Volkman S."/>
            <person name="Adams J."/>
            <person name="Walker B."/>
            <person name="Young S.K."/>
            <person name="Zeng Q."/>
            <person name="Gargeya S."/>
            <person name="Fitzgerald M."/>
            <person name="Haas B."/>
            <person name="Abouelleil A."/>
            <person name="Alvarado L."/>
            <person name="Arachchi H.M."/>
            <person name="Berlin A.M."/>
            <person name="Chapman S.B."/>
            <person name="Dewar J."/>
            <person name="Goldberg J."/>
            <person name="Griggs A."/>
            <person name="Gujja S."/>
            <person name="Hansen M."/>
            <person name="Howarth C."/>
            <person name="Imamovic A."/>
            <person name="Larimer J."/>
            <person name="McCowan C."/>
            <person name="Murphy C."/>
            <person name="Neiman D."/>
            <person name="Pearson M."/>
            <person name="Priest M."/>
            <person name="Roberts A."/>
            <person name="Saif S."/>
            <person name="Shea T."/>
            <person name="Sisk P."/>
            <person name="Sykes S."/>
            <person name="Wortman J."/>
            <person name="Nusbaum C."/>
            <person name="Birren B."/>
        </authorList>
    </citation>
    <scope>NUCLEOTIDE SEQUENCE [LARGE SCALE GENOMIC DNA]</scope>
    <source>
        <strain evidence="2 3">Palo Alto/Uganda</strain>
    </source>
</reference>
<proteinExistence type="predicted"/>
<accession>W4J7I8</accession>
<evidence type="ECO:0000313" key="3">
    <source>
        <dbReference type="Proteomes" id="UP000019103"/>
    </source>
</evidence>
<evidence type="ECO:0000259" key="1">
    <source>
        <dbReference type="Pfam" id="PF00753"/>
    </source>
</evidence>
<dbReference type="OrthoDB" id="515692at2759"/>
<dbReference type="EMBL" id="KI927252">
    <property type="protein sequence ID" value="ETW57547.1"/>
    <property type="molecule type" value="Genomic_DNA"/>
</dbReference>
<feature type="domain" description="Metallo-beta-lactamase" evidence="1">
    <location>
        <begin position="153"/>
        <end position="205"/>
    </location>
</feature>
<reference evidence="2 3" key="1">
    <citation type="submission" date="2013-02" db="EMBL/GenBank/DDBJ databases">
        <title>The Genome Annotation of Plasmodium falciparum Palo Alto/Uganda.</title>
        <authorList>
            <consortium name="The Broad Institute Genome Sequencing Platform"/>
            <consortium name="The Broad Institute Genome Sequencing Center for Infectious Disease"/>
            <person name="Neafsey D."/>
            <person name="Hoffman S."/>
            <person name="Volkman S."/>
            <person name="Rosenthal P."/>
            <person name="Walker B."/>
            <person name="Young S.K."/>
            <person name="Zeng Q."/>
            <person name="Gargeya S."/>
            <person name="Fitzgerald M."/>
            <person name="Haas B."/>
            <person name="Abouelleil A."/>
            <person name="Allen A.W."/>
            <person name="Alvarado L."/>
            <person name="Arachchi H.M."/>
            <person name="Berlin A.M."/>
            <person name="Chapman S.B."/>
            <person name="Gainer-Dewar J."/>
            <person name="Goldberg J."/>
            <person name="Griggs A."/>
            <person name="Gujja S."/>
            <person name="Hansen M."/>
            <person name="Howarth C."/>
            <person name="Imamovic A."/>
            <person name="Ireland A."/>
            <person name="Larimer J."/>
            <person name="McCowan C."/>
            <person name="Murphy C."/>
            <person name="Pearson M."/>
            <person name="Poon T.W."/>
            <person name="Priest M."/>
            <person name="Roberts A."/>
            <person name="Saif S."/>
            <person name="Shea T."/>
            <person name="Sisk P."/>
            <person name="Sykes S."/>
            <person name="Wortman J."/>
            <person name="Nusbaum C."/>
            <person name="Birren B."/>
        </authorList>
    </citation>
    <scope>NUCLEOTIDE SEQUENCE [LARGE SCALE GENOMIC DNA]</scope>
    <source>
        <strain evidence="2 3">Palo Alto/Uganda</strain>
    </source>
</reference>
<dbReference type="PANTHER" id="PTHR11935:SF94">
    <property type="entry name" value="TENZING NORGAY, ISOFORM C"/>
    <property type="match status" value="1"/>
</dbReference>
<dbReference type="Gene3D" id="3.60.15.10">
    <property type="entry name" value="Ribonuclease Z/Hydroxyacylglutathione hydrolase-like"/>
    <property type="match status" value="2"/>
</dbReference>
<dbReference type="SUPFAM" id="SSF56281">
    <property type="entry name" value="Metallo-hydrolase/oxidoreductase"/>
    <property type="match status" value="2"/>
</dbReference>
<dbReference type="Proteomes" id="UP000019103">
    <property type="component" value="Unassembled WGS sequence"/>
</dbReference>
<evidence type="ECO:0000313" key="2">
    <source>
        <dbReference type="EMBL" id="ETW57547.1"/>
    </source>
</evidence>
<dbReference type="GO" id="GO:0004416">
    <property type="term" value="F:hydroxyacylglutathione hydrolase activity"/>
    <property type="evidence" value="ECO:0007669"/>
    <property type="project" value="TreeGrafter"/>
</dbReference>
<dbReference type="Pfam" id="PF00753">
    <property type="entry name" value="Lactamase_B"/>
    <property type="match status" value="1"/>
</dbReference>
<organism evidence="2 3">
    <name type="scientific">Plasmodium falciparum (isolate Palo Alto / Uganda)</name>
    <dbReference type="NCBI Taxonomy" id="57270"/>
    <lineage>
        <taxon>Eukaryota</taxon>
        <taxon>Sar</taxon>
        <taxon>Alveolata</taxon>
        <taxon>Apicomplexa</taxon>
        <taxon>Aconoidasida</taxon>
        <taxon>Haemosporida</taxon>
        <taxon>Plasmodiidae</taxon>
        <taxon>Plasmodium</taxon>
        <taxon>Plasmodium (Laverania)</taxon>
    </lineage>
</organism>
<dbReference type="InterPro" id="IPR036866">
    <property type="entry name" value="RibonucZ/Hydroxyglut_hydro"/>
</dbReference>
<dbReference type="AlphaFoldDB" id="W4J7I8"/>
<protein>
    <recommendedName>
        <fullName evidence="1">Metallo-beta-lactamase domain-containing protein</fullName>
    </recommendedName>
</protein>
<dbReference type="InterPro" id="IPR001279">
    <property type="entry name" value="Metallo-B-lactamas"/>
</dbReference>
<gene>
    <name evidence="2" type="ORF">PFUGPA_00451</name>
</gene>
<sequence>MLLIAVLTFHVHYIPKDILYKTTSSKEYISIYFHMNRTPNIPTYNSTSELNIKAIHAPCHTKGHILYYVYKTDEAKQEDHKYKPILFTGDTLFIAGCGRFFEGSAKDMFKNIEKVKNMRKETLIYCGHEYTLNNLRKTKKAASIDPVEPDKVLKRIETANVELEYVLCTHHHYDHSGGNIRMRELKQNIKVVGSAYEPTPGVNEKVYDGQIIRLGR</sequence>
<name>W4J7I8_PLAFP</name>